<dbReference type="EMBL" id="LQYT01000066">
    <property type="protein sequence ID" value="KYD15909.1"/>
    <property type="molecule type" value="Genomic_DNA"/>
</dbReference>
<accession>A0A150LV90</accession>
<dbReference type="PANTHER" id="PTHR22916:SF3">
    <property type="entry name" value="UDP-GLCNAC:BETAGAL BETA-1,3-N-ACETYLGLUCOSAMINYLTRANSFERASE-LIKE PROTEIN 1"/>
    <property type="match status" value="1"/>
</dbReference>
<comment type="similarity">
    <text evidence="1">Belongs to the glycosyltransferase 2 family.</text>
</comment>
<dbReference type="Gene3D" id="3.90.550.10">
    <property type="entry name" value="Spore Coat Polysaccharide Biosynthesis Protein SpsA, Chain A"/>
    <property type="match status" value="1"/>
</dbReference>
<gene>
    <name evidence="3" type="ORF">B4135_2672</name>
</gene>
<dbReference type="Pfam" id="PF00535">
    <property type="entry name" value="Glycos_transf_2"/>
    <property type="match status" value="1"/>
</dbReference>
<evidence type="ECO:0000256" key="1">
    <source>
        <dbReference type="ARBA" id="ARBA00006739"/>
    </source>
</evidence>
<protein>
    <recommendedName>
        <fullName evidence="2">Glycosyltransferase 2-like domain-containing protein</fullName>
    </recommendedName>
</protein>
<evidence type="ECO:0000313" key="4">
    <source>
        <dbReference type="Proteomes" id="UP000075683"/>
    </source>
</evidence>
<dbReference type="OrthoDB" id="396512at2"/>
<dbReference type="Proteomes" id="UP000075683">
    <property type="component" value="Unassembled WGS sequence"/>
</dbReference>
<dbReference type="InterPro" id="IPR029044">
    <property type="entry name" value="Nucleotide-diphossugar_trans"/>
</dbReference>
<dbReference type="CDD" id="cd00761">
    <property type="entry name" value="Glyco_tranf_GTA_type"/>
    <property type="match status" value="1"/>
</dbReference>
<dbReference type="InterPro" id="IPR001173">
    <property type="entry name" value="Glyco_trans_2-like"/>
</dbReference>
<dbReference type="STRING" id="301148.B4135_2672"/>
<evidence type="ECO:0000259" key="2">
    <source>
        <dbReference type="Pfam" id="PF00535"/>
    </source>
</evidence>
<organism evidence="3 4">
    <name type="scientific">Caldibacillus debilis</name>
    <dbReference type="NCBI Taxonomy" id="301148"/>
    <lineage>
        <taxon>Bacteria</taxon>
        <taxon>Bacillati</taxon>
        <taxon>Bacillota</taxon>
        <taxon>Bacilli</taxon>
        <taxon>Bacillales</taxon>
        <taxon>Bacillaceae</taxon>
        <taxon>Caldibacillus</taxon>
    </lineage>
</organism>
<feature type="domain" description="Glycosyltransferase 2-like" evidence="2">
    <location>
        <begin position="6"/>
        <end position="140"/>
    </location>
</feature>
<evidence type="ECO:0000313" key="3">
    <source>
        <dbReference type="EMBL" id="KYD15909.1"/>
    </source>
</evidence>
<dbReference type="PANTHER" id="PTHR22916">
    <property type="entry name" value="GLYCOSYLTRANSFERASE"/>
    <property type="match status" value="1"/>
</dbReference>
<name>A0A150LV90_9BACI</name>
<dbReference type="RefSeq" id="WP_061569304.1">
    <property type="nucleotide sequence ID" value="NZ_LQYT01000066.1"/>
</dbReference>
<reference evidence="3 4" key="1">
    <citation type="submission" date="2016-01" db="EMBL/GenBank/DDBJ databases">
        <title>Draft Genome Sequences of Seven Thermophilic Sporeformers Isolated from Foods.</title>
        <authorList>
            <person name="Berendsen E.M."/>
            <person name="Wells-Bennik M.H."/>
            <person name="Krawcyk A.O."/>
            <person name="De Jong A."/>
            <person name="Holsappel S."/>
            <person name="Eijlander R.T."/>
            <person name="Kuipers O.P."/>
        </authorList>
    </citation>
    <scope>NUCLEOTIDE SEQUENCE [LARGE SCALE GENOMIC DNA]</scope>
    <source>
        <strain evidence="3 4">B4135</strain>
    </source>
</reference>
<proteinExistence type="inferred from homology"/>
<dbReference type="AlphaFoldDB" id="A0A150LV90"/>
<comment type="caution">
    <text evidence="3">The sequence shown here is derived from an EMBL/GenBank/DDBJ whole genome shotgun (WGS) entry which is preliminary data.</text>
</comment>
<sequence length="337" mass="39666">MRFKVTVGIPVYNDAAHIEKCLQSVIEQTIGFQNLEIICVDDGSTDETPQIIKKYKRNFRKYKNISYYTHPHTGNPSLSRNTIIDYAQGEYIFFVDGDDFLGVEAIEKMYSQGVKNQAEIVIGKYKGVNRNVPVKMFEEKKEKTNFFDSLVVDSLNALKMFKTSFIRENNIRFNPNIFHAEDHPFTMKAYLHAKTISIVNDYDCYYCTRYSDGTRTQLTKQLVPVDQFYAYFYETLDVINNAPLSEELKNLAAYKYWRRLLLFDIPNEFRRPRNLIDRKYSFGIVKSIALKYITDNIYKHFEGKEKLTLDIILEGSYRIFDEYMKLQKYIPSRTSQT</sequence>
<dbReference type="SUPFAM" id="SSF53448">
    <property type="entry name" value="Nucleotide-diphospho-sugar transferases"/>
    <property type="match status" value="1"/>
</dbReference>
<dbReference type="GO" id="GO:0016758">
    <property type="term" value="F:hexosyltransferase activity"/>
    <property type="evidence" value="ECO:0007669"/>
    <property type="project" value="UniProtKB-ARBA"/>
</dbReference>